<dbReference type="Pfam" id="PF01789">
    <property type="entry name" value="PsbP"/>
    <property type="match status" value="1"/>
</dbReference>
<dbReference type="InterPro" id="IPR002683">
    <property type="entry name" value="PsbP_C"/>
</dbReference>
<dbReference type="GO" id="GO:0009654">
    <property type="term" value="C:photosystem II oxygen evolving complex"/>
    <property type="evidence" value="ECO:0007669"/>
    <property type="project" value="InterPro"/>
</dbReference>
<keyword evidence="3" id="KW-1185">Reference proteome</keyword>
<dbReference type="GO" id="GO:0019898">
    <property type="term" value="C:extrinsic component of membrane"/>
    <property type="evidence" value="ECO:0007669"/>
    <property type="project" value="InterPro"/>
</dbReference>
<evidence type="ECO:0000313" key="3">
    <source>
        <dbReference type="Proteomes" id="UP001497516"/>
    </source>
</evidence>
<name>A0AAV2F5S5_9ROSI</name>
<dbReference type="AlphaFoldDB" id="A0AAV2F5S5"/>
<dbReference type="SUPFAM" id="SSF55724">
    <property type="entry name" value="Mog1p/PsbP-like"/>
    <property type="match status" value="1"/>
</dbReference>
<feature type="domain" description="PsbP C-terminal" evidence="1">
    <location>
        <begin position="118"/>
        <end position="187"/>
    </location>
</feature>
<sequence>MATSIATTATPVLPQSHRHFSAVAAGPTPKPPLAQFPKTQILTTLTATFAAATILTAGFPSLAEPSNYSLYYGTAASAANYGGYGGNSDKKASSEYLAPRDAVLDNLALSDVDLQDLIATAEGVASEERKDESGQVYYEYEIDGVGKHSLIKVTCARNKLYAHFVSAPAAEWNRDRDTLRHLHESFKTVG</sequence>
<evidence type="ECO:0000259" key="1">
    <source>
        <dbReference type="Pfam" id="PF01789"/>
    </source>
</evidence>
<dbReference type="PANTHER" id="PTHR31407:SF20">
    <property type="entry name" value="THYLAKOID LUMENAL 19 KDA PROTEIN, CHLOROPLASTIC"/>
    <property type="match status" value="1"/>
</dbReference>
<dbReference type="PANTHER" id="PTHR31407">
    <property type="match status" value="1"/>
</dbReference>
<accession>A0AAV2F5S5</accession>
<dbReference type="EMBL" id="OZ034819">
    <property type="protein sequence ID" value="CAL1393384.1"/>
    <property type="molecule type" value="Genomic_DNA"/>
</dbReference>
<dbReference type="GO" id="GO:0005509">
    <property type="term" value="F:calcium ion binding"/>
    <property type="evidence" value="ECO:0007669"/>
    <property type="project" value="InterPro"/>
</dbReference>
<dbReference type="Proteomes" id="UP001497516">
    <property type="component" value="Chromosome 6"/>
</dbReference>
<gene>
    <name evidence="2" type="ORF">LTRI10_LOCUS33965</name>
</gene>
<reference evidence="2 3" key="1">
    <citation type="submission" date="2024-04" db="EMBL/GenBank/DDBJ databases">
        <authorList>
            <person name="Fracassetti M."/>
        </authorList>
    </citation>
    <scope>NUCLEOTIDE SEQUENCE [LARGE SCALE GENOMIC DNA]</scope>
</reference>
<evidence type="ECO:0000313" key="2">
    <source>
        <dbReference type="EMBL" id="CAL1393384.1"/>
    </source>
</evidence>
<dbReference type="GO" id="GO:0015979">
    <property type="term" value="P:photosynthesis"/>
    <property type="evidence" value="ECO:0007669"/>
    <property type="project" value="InterPro"/>
</dbReference>
<proteinExistence type="predicted"/>
<dbReference type="Gene3D" id="3.40.1000.10">
    <property type="entry name" value="Mog1/PsbP, alpha/beta/alpha sandwich"/>
    <property type="match status" value="1"/>
</dbReference>
<dbReference type="InterPro" id="IPR016123">
    <property type="entry name" value="Mog1/PsbP_a/b/a-sand"/>
</dbReference>
<protein>
    <recommendedName>
        <fullName evidence="1">PsbP C-terminal domain-containing protein</fullName>
    </recommendedName>
</protein>
<organism evidence="2 3">
    <name type="scientific">Linum trigynum</name>
    <dbReference type="NCBI Taxonomy" id="586398"/>
    <lineage>
        <taxon>Eukaryota</taxon>
        <taxon>Viridiplantae</taxon>
        <taxon>Streptophyta</taxon>
        <taxon>Embryophyta</taxon>
        <taxon>Tracheophyta</taxon>
        <taxon>Spermatophyta</taxon>
        <taxon>Magnoliopsida</taxon>
        <taxon>eudicotyledons</taxon>
        <taxon>Gunneridae</taxon>
        <taxon>Pentapetalae</taxon>
        <taxon>rosids</taxon>
        <taxon>fabids</taxon>
        <taxon>Malpighiales</taxon>
        <taxon>Linaceae</taxon>
        <taxon>Linum</taxon>
    </lineage>
</organism>